<evidence type="ECO:0000313" key="1">
    <source>
        <dbReference type="Proteomes" id="UP000887576"/>
    </source>
</evidence>
<proteinExistence type="predicted"/>
<organism evidence="1 2">
    <name type="scientific">Panagrolaimus sp. JU765</name>
    <dbReference type="NCBI Taxonomy" id="591449"/>
    <lineage>
        <taxon>Eukaryota</taxon>
        <taxon>Metazoa</taxon>
        <taxon>Ecdysozoa</taxon>
        <taxon>Nematoda</taxon>
        <taxon>Chromadorea</taxon>
        <taxon>Rhabditida</taxon>
        <taxon>Tylenchina</taxon>
        <taxon>Panagrolaimomorpha</taxon>
        <taxon>Panagrolaimoidea</taxon>
        <taxon>Panagrolaimidae</taxon>
        <taxon>Panagrolaimus</taxon>
    </lineage>
</organism>
<dbReference type="WBParaSite" id="JU765_v2.g20386.t2">
    <property type="protein sequence ID" value="JU765_v2.g20386.t2"/>
    <property type="gene ID" value="JU765_v2.g20386"/>
</dbReference>
<name>A0AC34QXS4_9BILA</name>
<sequence>MKMTKKAPGLGTSGKDQKTNVEQKQPLNQRIRNKLFGLRKKKDKDHTDKGNPTNESVTDSTRQKNTAGKQDKESLKQKAAEKKKKKDPSAARFEKEKSVEKERTKEEATVEDAIPAGTAPWKLKKIEELTRNDMIFGRRMSVRIGDVICTEEHGKVFKALSSKQQEGGFIAPRKEENIPVALKTDVATGSMKKWFNTEKEVLLAISLARPASICDHFPQIFDSGELYFLRYTEKEVLLAISLARPASICDHFPQIFDSGELYFLRYVMMTLHGPNIEKLRRDILKADFTMNTATRVAYQILQSIVDLHFIGFIHRDLKPTNFVVGLDAGGDCFLRSTNLRTIYMVGFGTCAKKKEQQEKTEQRRFVNLTFGSRRSHTLTHVLDKNDDFESWLYLAVELFRRNSLPWRKKTNKTEILTMKQKFFDEVGFSGIYEFLPEQFKMIIKKAFTDGFDVASARDLIRDIARKNMITEKSLYDWEVYANATKDLKLEGDAKKPEEKPKAKENEEKQESTELDDQVSVMLKKLPVFEKNITFSGEEIHSCTSLDPTYSQNALKSFVENEPGMRTVVPKAIPPDDPLIKLTLTKTKKKMAKNAALMTADENLPENWARPY</sequence>
<dbReference type="Proteomes" id="UP000887576">
    <property type="component" value="Unplaced"/>
</dbReference>
<protein>
    <submittedName>
        <fullName evidence="2">Protein kinase domain-containing protein</fullName>
    </submittedName>
</protein>
<reference evidence="2" key="1">
    <citation type="submission" date="2022-11" db="UniProtKB">
        <authorList>
            <consortium name="WormBaseParasite"/>
        </authorList>
    </citation>
    <scope>IDENTIFICATION</scope>
</reference>
<accession>A0AC34QXS4</accession>
<evidence type="ECO:0000313" key="2">
    <source>
        <dbReference type="WBParaSite" id="JU765_v2.g20386.t2"/>
    </source>
</evidence>